<evidence type="ECO:0000313" key="3">
    <source>
        <dbReference type="Proteomes" id="UP000555103"/>
    </source>
</evidence>
<evidence type="ECO:0000259" key="1">
    <source>
        <dbReference type="Pfam" id="PF00535"/>
    </source>
</evidence>
<dbReference type="Gene3D" id="3.90.550.10">
    <property type="entry name" value="Spore Coat Polysaccharide Biosynthesis Protein SpsA, Chain A"/>
    <property type="match status" value="1"/>
</dbReference>
<dbReference type="AlphaFoldDB" id="A0A840CNF9"/>
<dbReference type="SUPFAM" id="SSF53448">
    <property type="entry name" value="Nucleotide-diphospho-sugar transferases"/>
    <property type="match status" value="1"/>
</dbReference>
<dbReference type="EMBL" id="JACIEP010000003">
    <property type="protein sequence ID" value="MBB4035064.1"/>
    <property type="molecule type" value="Genomic_DNA"/>
</dbReference>
<dbReference type="Pfam" id="PF00535">
    <property type="entry name" value="Glycos_transf_2"/>
    <property type="match status" value="1"/>
</dbReference>
<dbReference type="GO" id="GO:0016740">
    <property type="term" value="F:transferase activity"/>
    <property type="evidence" value="ECO:0007669"/>
    <property type="project" value="UniProtKB-KW"/>
</dbReference>
<keyword evidence="2" id="KW-0808">Transferase</keyword>
<dbReference type="InterPro" id="IPR001173">
    <property type="entry name" value="Glyco_trans_2-like"/>
</dbReference>
<name>A0A840CNF9_9BACT</name>
<dbReference type="Proteomes" id="UP000555103">
    <property type="component" value="Unassembled WGS sequence"/>
</dbReference>
<comment type="caution">
    <text evidence="2">The sequence shown here is derived from an EMBL/GenBank/DDBJ whole genome shotgun (WGS) entry which is preliminary data.</text>
</comment>
<dbReference type="PANTHER" id="PTHR43685:SF2">
    <property type="entry name" value="GLYCOSYLTRANSFERASE 2-LIKE DOMAIN-CONTAINING PROTEIN"/>
    <property type="match status" value="1"/>
</dbReference>
<dbReference type="PANTHER" id="PTHR43685">
    <property type="entry name" value="GLYCOSYLTRANSFERASE"/>
    <property type="match status" value="1"/>
</dbReference>
<dbReference type="RefSeq" id="WP_183306014.1">
    <property type="nucleotide sequence ID" value="NZ_JACIEP010000003.1"/>
</dbReference>
<proteinExistence type="predicted"/>
<feature type="domain" description="Glycosyltransferase 2-like" evidence="1">
    <location>
        <begin position="7"/>
        <end position="136"/>
    </location>
</feature>
<gene>
    <name evidence="2" type="ORF">GGR21_000953</name>
</gene>
<reference evidence="2 3" key="1">
    <citation type="submission" date="2020-08" db="EMBL/GenBank/DDBJ databases">
        <title>Genomic Encyclopedia of Type Strains, Phase IV (KMG-IV): sequencing the most valuable type-strain genomes for metagenomic binning, comparative biology and taxonomic classification.</title>
        <authorList>
            <person name="Goeker M."/>
        </authorList>
    </citation>
    <scope>NUCLEOTIDE SEQUENCE [LARGE SCALE GENOMIC DNA]</scope>
    <source>
        <strain evidence="2 3">DSM 104969</strain>
    </source>
</reference>
<dbReference type="InterPro" id="IPR029044">
    <property type="entry name" value="Nucleotide-diphossugar_trans"/>
</dbReference>
<dbReference type="InterPro" id="IPR050834">
    <property type="entry name" value="Glycosyltransf_2"/>
</dbReference>
<keyword evidence="3" id="KW-1185">Reference proteome</keyword>
<dbReference type="CDD" id="cd00761">
    <property type="entry name" value="Glyco_tranf_GTA_type"/>
    <property type="match status" value="1"/>
</dbReference>
<organism evidence="2 3">
    <name type="scientific">Dysgonomonas hofstadii</name>
    <dbReference type="NCBI Taxonomy" id="637886"/>
    <lineage>
        <taxon>Bacteria</taxon>
        <taxon>Pseudomonadati</taxon>
        <taxon>Bacteroidota</taxon>
        <taxon>Bacteroidia</taxon>
        <taxon>Bacteroidales</taxon>
        <taxon>Dysgonomonadaceae</taxon>
        <taxon>Dysgonomonas</taxon>
    </lineage>
</organism>
<protein>
    <submittedName>
        <fullName evidence="2">Glycosyltransferase involved in cell wall biosynthesis</fullName>
    </submittedName>
</protein>
<accession>A0A840CNF9</accession>
<evidence type="ECO:0000313" key="2">
    <source>
        <dbReference type="EMBL" id="MBB4035064.1"/>
    </source>
</evidence>
<sequence>MINPVISVIVPCYNQAIYLPEALQSVLDQDYPHWECIIVNDGSPDNTEEVARQWTEKDSRFKYFWKENSGVCNTRNFGVEQATGKYIIPLDGDDKIGPSYFSKAIATFTNDPEIKLIYSDTILFGDVNEKKINSEFEFRKILTENQIFNSAIFKRSDFIEAGGYNPNMIDGIEDWDFYLSLIKPADKVVKLNAFHYYYRIKAVSRSADIARHTEKNDAMLLQMFRNHVPLFLEYFNPVKDRIEAETYKRELSWHYNTKEYRLGRILFSPYNGLKKLYHRIFSKKG</sequence>